<comment type="caution">
    <text evidence="2">The sequence shown here is derived from an EMBL/GenBank/DDBJ whole genome shotgun (WGS) entry which is preliminary data.</text>
</comment>
<reference evidence="2 3" key="1">
    <citation type="submission" date="2022-09" db="EMBL/GenBank/DDBJ databases">
        <authorList>
            <person name="Palmer J.M."/>
        </authorList>
    </citation>
    <scope>NUCLEOTIDE SEQUENCE [LARGE SCALE GENOMIC DNA]</scope>
    <source>
        <strain evidence="2 3">DSM 7382</strain>
    </source>
</reference>
<evidence type="ECO:0000256" key="1">
    <source>
        <dbReference type="SAM" id="Phobius"/>
    </source>
</evidence>
<organism evidence="2 3">
    <name type="scientific">Cerrena zonata</name>
    <dbReference type="NCBI Taxonomy" id="2478898"/>
    <lineage>
        <taxon>Eukaryota</taxon>
        <taxon>Fungi</taxon>
        <taxon>Dikarya</taxon>
        <taxon>Basidiomycota</taxon>
        <taxon>Agaricomycotina</taxon>
        <taxon>Agaricomycetes</taxon>
        <taxon>Polyporales</taxon>
        <taxon>Cerrenaceae</taxon>
        <taxon>Cerrena</taxon>
    </lineage>
</organism>
<dbReference type="EMBL" id="JASBNA010000002">
    <property type="protein sequence ID" value="KAK7694903.1"/>
    <property type="molecule type" value="Genomic_DNA"/>
</dbReference>
<proteinExistence type="predicted"/>
<feature type="transmembrane region" description="Helical" evidence="1">
    <location>
        <begin position="27"/>
        <end position="50"/>
    </location>
</feature>
<evidence type="ECO:0000313" key="3">
    <source>
        <dbReference type="Proteomes" id="UP001385951"/>
    </source>
</evidence>
<name>A0AAW0GMP8_9APHY</name>
<keyword evidence="3" id="KW-1185">Reference proteome</keyword>
<dbReference type="Proteomes" id="UP001385951">
    <property type="component" value="Unassembled WGS sequence"/>
</dbReference>
<keyword evidence="1" id="KW-0472">Membrane</keyword>
<keyword evidence="1" id="KW-0812">Transmembrane</keyword>
<keyword evidence="1" id="KW-1133">Transmembrane helix</keyword>
<accession>A0AAW0GMP8</accession>
<gene>
    <name evidence="2" type="ORF">QCA50_002091</name>
</gene>
<evidence type="ECO:0000313" key="2">
    <source>
        <dbReference type="EMBL" id="KAK7694903.1"/>
    </source>
</evidence>
<protein>
    <submittedName>
        <fullName evidence="2">Uncharacterized protein</fullName>
    </submittedName>
</protein>
<sequence>MAIGWGNLNGAVTSNVYRAVDKPWYRLGHGIVLAYIAIGFFSSLLFLLLLRRENALRDAGHRDEVIEGVDSKHAHERNGQFESVEAARMEKGDLWSGFRYTL</sequence>
<dbReference type="AlphaFoldDB" id="A0AAW0GMP8"/>